<evidence type="ECO:0000256" key="3">
    <source>
        <dbReference type="ARBA" id="ARBA00048505"/>
    </source>
</evidence>
<dbReference type="Gene3D" id="3.60.15.10">
    <property type="entry name" value="Ribonuclease Z/Hydroxyacylglutathione hydrolase-like"/>
    <property type="match status" value="1"/>
</dbReference>
<evidence type="ECO:0000256" key="2">
    <source>
        <dbReference type="ARBA" id="ARBA00034301"/>
    </source>
</evidence>
<dbReference type="EMBL" id="CP011058">
    <property type="protein sequence ID" value="AJY74817.1"/>
    <property type="molecule type" value="Genomic_DNA"/>
</dbReference>
<dbReference type="KEGG" id="pbj:VN24_09750"/>
<dbReference type="PATRIC" id="fig|1126833.4.peg.2154"/>
<organism evidence="5 6">
    <name type="scientific">Paenibacillus beijingensis</name>
    <dbReference type="NCBI Taxonomy" id="1126833"/>
    <lineage>
        <taxon>Bacteria</taxon>
        <taxon>Bacillati</taxon>
        <taxon>Bacillota</taxon>
        <taxon>Bacilli</taxon>
        <taxon>Bacillales</taxon>
        <taxon>Paenibacillaceae</taxon>
        <taxon>Paenibacillus</taxon>
    </lineage>
</organism>
<name>A0A0D5NIK9_9BACL</name>
<evidence type="ECO:0000313" key="5">
    <source>
        <dbReference type="EMBL" id="AJY74817.1"/>
    </source>
</evidence>
<dbReference type="SMART" id="SM00849">
    <property type="entry name" value="Lactamase_B"/>
    <property type="match status" value="1"/>
</dbReference>
<feature type="domain" description="Metallo-beta-lactamase" evidence="4">
    <location>
        <begin position="21"/>
        <end position="213"/>
    </location>
</feature>
<dbReference type="InterPro" id="IPR036866">
    <property type="entry name" value="RibonucZ/Hydroxyglut_hydro"/>
</dbReference>
<dbReference type="SUPFAM" id="SSF56281">
    <property type="entry name" value="Metallo-hydrolase/oxidoreductase"/>
    <property type="match status" value="1"/>
</dbReference>
<comment type="function">
    <text evidence="2">Counteracts the endogenous Pycsar antiviral defense system. Phosphodiesterase that enables metal-dependent hydrolysis of host cyclic nucleotide Pycsar defense signals such as cCMP and cUMP.</text>
</comment>
<reference evidence="6" key="2">
    <citation type="submission" date="2015-03" db="EMBL/GenBank/DDBJ databases">
        <title>Genome sequence of Paenibacillus beijingensis strain DSM 24997T.</title>
        <authorList>
            <person name="Kwak Y."/>
            <person name="Shin J.-H."/>
        </authorList>
    </citation>
    <scope>NUCLEOTIDE SEQUENCE [LARGE SCALE GENOMIC DNA]</scope>
    <source>
        <strain evidence="6">DSM 24997</strain>
    </source>
</reference>
<sequence length="239" mass="25779">MRIIQEGSLYQLTYFKSASLSVNCYFIEEDNDLTLIDTAIPECAGDILQAAAAINKPIARIVLTHAHHDHIGGLDPLKQALPHAPVYISAREARLLAGDFALHADEPDTPIRGIIPQNIMTQPDRLLHEGDRIGSLLVLATPGHTPGSISLLDTRSHALFAGDSFQTEGGVAVAGQLCPSFPFPALGTWNKQAALASANRLHGFRPSLLATGHGPMLKEPCSEMMRAIHEAEQNMVSEQ</sequence>
<dbReference type="InterPro" id="IPR001279">
    <property type="entry name" value="Metallo-B-lactamas"/>
</dbReference>
<reference evidence="5 6" key="1">
    <citation type="journal article" date="2015" name="J. Biotechnol.">
        <title>Complete genome sequence of Paenibacillus beijingensis 7188(T) (=DSM 24997(T)), a novel rhizobacterium from jujube garden soil.</title>
        <authorList>
            <person name="Kwak Y."/>
            <person name="Shin J.H."/>
        </authorList>
    </citation>
    <scope>NUCLEOTIDE SEQUENCE [LARGE SCALE GENOMIC DNA]</scope>
    <source>
        <strain evidence="5 6">DSM 24997</strain>
    </source>
</reference>
<evidence type="ECO:0000256" key="1">
    <source>
        <dbReference type="ARBA" id="ARBA00034221"/>
    </source>
</evidence>
<dbReference type="Pfam" id="PF00753">
    <property type="entry name" value="Lactamase_B"/>
    <property type="match status" value="1"/>
</dbReference>
<comment type="catalytic activity">
    <reaction evidence="3">
        <text>3',5'-cyclic UMP + H2O = UMP + H(+)</text>
        <dbReference type="Rhea" id="RHEA:70575"/>
        <dbReference type="ChEBI" id="CHEBI:15377"/>
        <dbReference type="ChEBI" id="CHEBI:15378"/>
        <dbReference type="ChEBI" id="CHEBI:57865"/>
        <dbReference type="ChEBI" id="CHEBI:184387"/>
    </reaction>
    <physiologicalReaction direction="left-to-right" evidence="3">
        <dbReference type="Rhea" id="RHEA:70576"/>
    </physiologicalReaction>
</comment>
<dbReference type="CDD" id="cd07721">
    <property type="entry name" value="yflN-like_MBL-fold"/>
    <property type="match status" value="1"/>
</dbReference>
<accession>A0A0D5NIK9</accession>
<dbReference type="Proteomes" id="UP000032633">
    <property type="component" value="Chromosome"/>
</dbReference>
<evidence type="ECO:0000313" key="6">
    <source>
        <dbReference type="Proteomes" id="UP000032633"/>
    </source>
</evidence>
<gene>
    <name evidence="5" type="ORF">VN24_09750</name>
</gene>
<protein>
    <recommendedName>
        <fullName evidence="4">Metallo-beta-lactamase domain-containing protein</fullName>
    </recommendedName>
</protein>
<proteinExistence type="predicted"/>
<dbReference type="OrthoDB" id="9802248at2"/>
<dbReference type="RefSeq" id="WP_045670250.1">
    <property type="nucleotide sequence ID" value="NZ_CP011058.1"/>
</dbReference>
<evidence type="ECO:0000259" key="4">
    <source>
        <dbReference type="SMART" id="SM00849"/>
    </source>
</evidence>
<dbReference type="InterPro" id="IPR050855">
    <property type="entry name" value="NDM-1-like"/>
</dbReference>
<keyword evidence="6" id="KW-1185">Reference proteome</keyword>
<dbReference type="STRING" id="1126833.VN24_09750"/>
<dbReference type="PANTHER" id="PTHR42951">
    <property type="entry name" value="METALLO-BETA-LACTAMASE DOMAIN-CONTAINING"/>
    <property type="match status" value="1"/>
</dbReference>
<dbReference type="AlphaFoldDB" id="A0A0D5NIK9"/>
<comment type="catalytic activity">
    <reaction evidence="1">
        <text>3',5'-cyclic CMP + H2O = CMP + H(+)</text>
        <dbReference type="Rhea" id="RHEA:72675"/>
        <dbReference type="ChEBI" id="CHEBI:15377"/>
        <dbReference type="ChEBI" id="CHEBI:15378"/>
        <dbReference type="ChEBI" id="CHEBI:58003"/>
        <dbReference type="ChEBI" id="CHEBI:60377"/>
    </reaction>
    <physiologicalReaction direction="left-to-right" evidence="1">
        <dbReference type="Rhea" id="RHEA:72676"/>
    </physiologicalReaction>
</comment>
<dbReference type="HOGENOM" id="CLU_030571_2_4_9"/>
<dbReference type="PANTHER" id="PTHR42951:SF9">
    <property type="entry name" value="METAL-DEPENDENT HYDROLASE"/>
    <property type="match status" value="1"/>
</dbReference>